<evidence type="ECO:0000313" key="3">
    <source>
        <dbReference type="EMBL" id="KAF7187620.1"/>
    </source>
</evidence>
<dbReference type="AlphaFoldDB" id="A0A8H6R968"/>
<dbReference type="OrthoDB" id="1022638at2759"/>
<accession>A0A8H6R968</accession>
<protein>
    <recommendedName>
        <fullName evidence="2">BTB domain-containing protein</fullName>
    </recommendedName>
</protein>
<dbReference type="EMBL" id="JABCIY010000224">
    <property type="protein sequence ID" value="KAF7187620.1"/>
    <property type="molecule type" value="Genomic_DNA"/>
</dbReference>
<dbReference type="PANTHER" id="PTHR47843:SF2">
    <property type="entry name" value="BTB DOMAIN-CONTAINING PROTEIN"/>
    <property type="match status" value="1"/>
</dbReference>
<dbReference type="PANTHER" id="PTHR47843">
    <property type="entry name" value="BTB DOMAIN-CONTAINING PROTEIN-RELATED"/>
    <property type="match status" value="1"/>
</dbReference>
<dbReference type="PROSITE" id="PS50097">
    <property type="entry name" value="BTB"/>
    <property type="match status" value="1"/>
</dbReference>
<name>A0A8H6R968_9PEZI</name>
<evidence type="ECO:0000259" key="2">
    <source>
        <dbReference type="PROSITE" id="PS50097"/>
    </source>
</evidence>
<evidence type="ECO:0000313" key="4">
    <source>
        <dbReference type="Proteomes" id="UP000660729"/>
    </source>
</evidence>
<keyword evidence="4" id="KW-1185">Reference proteome</keyword>
<feature type="region of interest" description="Disordered" evidence="1">
    <location>
        <begin position="1"/>
        <end position="28"/>
    </location>
</feature>
<evidence type="ECO:0000256" key="1">
    <source>
        <dbReference type="SAM" id="MobiDB-lite"/>
    </source>
</evidence>
<comment type="caution">
    <text evidence="3">The sequence shown here is derived from an EMBL/GenBank/DDBJ whole genome shotgun (WGS) entry which is preliminary data.</text>
</comment>
<organism evidence="3 4">
    <name type="scientific">Pseudocercospora fuligena</name>
    <dbReference type="NCBI Taxonomy" id="685502"/>
    <lineage>
        <taxon>Eukaryota</taxon>
        <taxon>Fungi</taxon>
        <taxon>Dikarya</taxon>
        <taxon>Ascomycota</taxon>
        <taxon>Pezizomycotina</taxon>
        <taxon>Dothideomycetes</taxon>
        <taxon>Dothideomycetidae</taxon>
        <taxon>Mycosphaerellales</taxon>
        <taxon>Mycosphaerellaceae</taxon>
        <taxon>Pseudocercospora</taxon>
    </lineage>
</organism>
<feature type="domain" description="BTB" evidence="2">
    <location>
        <begin position="33"/>
        <end position="102"/>
    </location>
</feature>
<dbReference type="SUPFAM" id="SSF54695">
    <property type="entry name" value="POZ domain"/>
    <property type="match status" value="1"/>
</dbReference>
<dbReference type="Proteomes" id="UP000660729">
    <property type="component" value="Unassembled WGS sequence"/>
</dbReference>
<dbReference type="InterPro" id="IPR011333">
    <property type="entry name" value="SKP1/BTB/POZ_sf"/>
</dbReference>
<dbReference type="Pfam" id="PF00651">
    <property type="entry name" value="BTB"/>
    <property type="match status" value="1"/>
</dbReference>
<dbReference type="CDD" id="cd18186">
    <property type="entry name" value="BTB_POZ_ZBTB_KLHL-like"/>
    <property type="match status" value="1"/>
</dbReference>
<proteinExistence type="predicted"/>
<sequence>MAPTKQSTTKRKRNADHTPPSEPAKRIKSSFSSPLKVLVGSEKEAVFVHEDVICASSAFFKAACSKTWKENQEKTVKLPTADPTAFHNYVDWLYNGDLNEGELQKSDLNLKDEAEANRPKMKLVHNLCKLWILADYLQDATCKVDAMTMLLVCGADACTVVDTVRLVVAETSEGSLLLNWLLDLYSASFIPQAAHLLPQSFQLALLKRLGEILDEGKMPTAPGIADLIKYVDG</sequence>
<gene>
    <name evidence="3" type="ORF">HII31_10959</name>
</gene>
<dbReference type="InterPro" id="IPR000210">
    <property type="entry name" value="BTB/POZ_dom"/>
</dbReference>
<dbReference type="Gene3D" id="3.30.710.10">
    <property type="entry name" value="Potassium Channel Kv1.1, Chain A"/>
    <property type="match status" value="1"/>
</dbReference>
<reference evidence="3" key="1">
    <citation type="submission" date="2020-04" db="EMBL/GenBank/DDBJ databases">
        <title>Draft genome resource of the tomato pathogen Pseudocercospora fuligena.</title>
        <authorList>
            <person name="Zaccaron A."/>
        </authorList>
    </citation>
    <scope>NUCLEOTIDE SEQUENCE</scope>
    <source>
        <strain evidence="3">PF001</strain>
    </source>
</reference>